<feature type="transmembrane region" description="Helical" evidence="2">
    <location>
        <begin position="40"/>
        <end position="59"/>
    </location>
</feature>
<comment type="caution">
    <text evidence="3">The sequence shown here is derived from an EMBL/GenBank/DDBJ whole genome shotgun (WGS) entry which is preliminary data.</text>
</comment>
<evidence type="ECO:0000313" key="3">
    <source>
        <dbReference type="EMBL" id="MCP2370764.1"/>
    </source>
</evidence>
<evidence type="ECO:0000256" key="2">
    <source>
        <dbReference type="SAM" id="Phobius"/>
    </source>
</evidence>
<protein>
    <submittedName>
        <fullName evidence="3">Uncharacterized protein</fullName>
    </submittedName>
</protein>
<sequence>MSALTDLTRSWPMFAALGAGLVLTAVGAGALGATAWGTAAAVALVGSGVAALGWGVAALRAGRAPAPRGTLVVSLGIIAASGAVIASGAAPDLGVSVLPMLAADVFLVAVAFGAAAALRSRRVERADAAGPRRADAAGPRRADASGPRRADASGGRRSGARASTIGMLVGATLVAALATPALAATEAGEVAVPHGELHGDVGHHH</sequence>
<evidence type="ECO:0000256" key="1">
    <source>
        <dbReference type="SAM" id="MobiDB-lite"/>
    </source>
</evidence>
<dbReference type="Proteomes" id="UP001139722">
    <property type="component" value="Unassembled WGS sequence"/>
</dbReference>
<feature type="transmembrane region" description="Helical" evidence="2">
    <location>
        <begin position="165"/>
        <end position="183"/>
    </location>
</feature>
<feature type="compositionally biased region" description="Basic and acidic residues" evidence="1">
    <location>
        <begin position="127"/>
        <end position="151"/>
    </location>
</feature>
<feature type="region of interest" description="Disordered" evidence="1">
    <location>
        <begin position="127"/>
        <end position="159"/>
    </location>
</feature>
<reference evidence="3" key="1">
    <citation type="submission" date="2022-06" db="EMBL/GenBank/DDBJ databases">
        <title>Sequencing the genomes of 1000 actinobacteria strains.</title>
        <authorList>
            <person name="Klenk H.-P."/>
        </authorList>
    </citation>
    <scope>NUCLEOTIDE SEQUENCE</scope>
    <source>
        <strain evidence="3">DSM 22016</strain>
    </source>
</reference>
<dbReference type="RefSeq" id="WP_156999165.1">
    <property type="nucleotide sequence ID" value="NZ_JAMZDY010000001.1"/>
</dbReference>
<keyword evidence="2" id="KW-1133">Transmembrane helix</keyword>
<keyword evidence="4" id="KW-1185">Reference proteome</keyword>
<gene>
    <name evidence="3" type="ORF">BJ978_001440</name>
</gene>
<dbReference type="AlphaFoldDB" id="A0A9X2KBM1"/>
<keyword evidence="2" id="KW-0472">Membrane</keyword>
<dbReference type="EMBL" id="JAMZDY010000001">
    <property type="protein sequence ID" value="MCP2370764.1"/>
    <property type="molecule type" value="Genomic_DNA"/>
</dbReference>
<feature type="transmembrane region" description="Helical" evidence="2">
    <location>
        <begin position="96"/>
        <end position="118"/>
    </location>
</feature>
<evidence type="ECO:0000313" key="4">
    <source>
        <dbReference type="Proteomes" id="UP001139722"/>
    </source>
</evidence>
<name>A0A9X2KBM1_9MICO</name>
<feature type="transmembrane region" description="Helical" evidence="2">
    <location>
        <begin position="71"/>
        <end position="90"/>
    </location>
</feature>
<organism evidence="3 4">
    <name type="scientific">Agromyces terreus</name>
    <dbReference type="NCBI Taxonomy" id="424795"/>
    <lineage>
        <taxon>Bacteria</taxon>
        <taxon>Bacillati</taxon>
        <taxon>Actinomycetota</taxon>
        <taxon>Actinomycetes</taxon>
        <taxon>Micrococcales</taxon>
        <taxon>Microbacteriaceae</taxon>
        <taxon>Agromyces</taxon>
    </lineage>
</organism>
<keyword evidence="2" id="KW-0812">Transmembrane</keyword>
<proteinExistence type="predicted"/>
<accession>A0A9X2KBM1</accession>